<proteinExistence type="predicted"/>
<dbReference type="KEGG" id="pob:LPB03_01480"/>
<name>A0A1B8U0S4_9FLAO</name>
<reference evidence="2" key="1">
    <citation type="submission" date="2016-02" db="EMBL/GenBank/DDBJ databases">
        <authorList>
            <person name="Shin S.-K."/>
            <person name="Yi H."/>
            <person name="Kim E."/>
        </authorList>
    </citation>
    <scope>NUCLEOTIDE SEQUENCE [LARGE SCALE GENOMIC DNA]</scope>
    <source>
        <strain evidence="2">LPB0003</strain>
    </source>
</reference>
<dbReference type="RefSeq" id="WP_065318242.1">
    <property type="nucleotide sequence ID" value="NZ_CP017477.1"/>
</dbReference>
<organism evidence="1 2">
    <name type="scientific">Polaribacter vadi</name>
    <dbReference type="NCBI Taxonomy" id="1774273"/>
    <lineage>
        <taxon>Bacteria</taxon>
        <taxon>Pseudomonadati</taxon>
        <taxon>Bacteroidota</taxon>
        <taxon>Flavobacteriia</taxon>
        <taxon>Flavobacteriales</taxon>
        <taxon>Flavobacteriaceae</taxon>
    </lineage>
</organism>
<gene>
    <name evidence="1" type="ORF">LPB3_03630</name>
</gene>
<dbReference type="AlphaFoldDB" id="A0A1B8U0S4"/>
<keyword evidence="2" id="KW-1185">Reference proteome</keyword>
<dbReference type="EMBL" id="LSFM01000018">
    <property type="protein sequence ID" value="OBY65465.1"/>
    <property type="molecule type" value="Genomic_DNA"/>
</dbReference>
<evidence type="ECO:0000313" key="1">
    <source>
        <dbReference type="EMBL" id="OBY65465.1"/>
    </source>
</evidence>
<sequence length="159" mass="18503">MRNIVFALLLGLMTIFSCDDSTTSETIYLHSLQNNKIEKLSFNKIKNDGLIEYSYTNDKDAIKNIFLKYDKNKNVLIADLDTFLVTNKSFKTKKVNFEMYQNKEIKSHNTTFVFNEDYGLFATLGYGANFLFLKDSTSANQREIIYKQLFLNLNKINVE</sequence>
<evidence type="ECO:0000313" key="2">
    <source>
        <dbReference type="Proteomes" id="UP000092584"/>
    </source>
</evidence>
<protein>
    <recommendedName>
        <fullName evidence="3">Lipoprotein</fullName>
    </recommendedName>
</protein>
<comment type="caution">
    <text evidence="1">The sequence shown here is derived from an EMBL/GenBank/DDBJ whole genome shotgun (WGS) entry which is preliminary data.</text>
</comment>
<dbReference type="STRING" id="1774273.LPB03_01480"/>
<dbReference type="Proteomes" id="UP000092584">
    <property type="component" value="Unassembled WGS sequence"/>
</dbReference>
<accession>A0A1B8U0S4</accession>
<dbReference type="OrthoDB" id="1202594at2"/>
<evidence type="ECO:0008006" key="3">
    <source>
        <dbReference type="Google" id="ProtNLM"/>
    </source>
</evidence>
<dbReference type="PROSITE" id="PS51257">
    <property type="entry name" value="PROKAR_LIPOPROTEIN"/>
    <property type="match status" value="1"/>
</dbReference>